<feature type="region of interest" description="Disordered" evidence="1">
    <location>
        <begin position="53"/>
        <end position="119"/>
    </location>
</feature>
<feature type="non-terminal residue" evidence="2">
    <location>
        <position position="140"/>
    </location>
</feature>
<accession>A0ABN8IWX7</accession>
<sequence>MQLCDDAHLLIVHYPNTHATRMGNPVRATTKGGVGPAWSRVCAAKNSTVIGGAASGNDSCGPPRASSGDVAPPPHHPPNPGGADGDRSPRGPLLQRPWLSSVLRGAAGRSGPASSRAGACVRPCRSRCARPRASMHVCVN</sequence>
<evidence type="ECO:0000256" key="1">
    <source>
        <dbReference type="SAM" id="MobiDB-lite"/>
    </source>
</evidence>
<feature type="compositionally biased region" description="Pro residues" evidence="1">
    <location>
        <begin position="71"/>
        <end position="80"/>
    </location>
</feature>
<dbReference type="Proteomes" id="UP000837857">
    <property type="component" value="Chromosome 5"/>
</dbReference>
<protein>
    <submittedName>
        <fullName evidence="2">Uncharacterized protein</fullName>
    </submittedName>
</protein>
<dbReference type="EMBL" id="OW152817">
    <property type="protein sequence ID" value="CAH2068580.1"/>
    <property type="molecule type" value="Genomic_DNA"/>
</dbReference>
<feature type="compositionally biased region" description="Low complexity" evidence="1">
    <location>
        <begin position="104"/>
        <end position="119"/>
    </location>
</feature>
<keyword evidence="3" id="KW-1185">Reference proteome</keyword>
<proteinExistence type="predicted"/>
<evidence type="ECO:0000313" key="2">
    <source>
        <dbReference type="EMBL" id="CAH2068580.1"/>
    </source>
</evidence>
<gene>
    <name evidence="2" type="ORF">IPOD504_LOCUS14424</name>
</gene>
<organism evidence="2 3">
    <name type="scientific">Iphiclides podalirius</name>
    <name type="common">scarce swallowtail</name>
    <dbReference type="NCBI Taxonomy" id="110791"/>
    <lineage>
        <taxon>Eukaryota</taxon>
        <taxon>Metazoa</taxon>
        <taxon>Ecdysozoa</taxon>
        <taxon>Arthropoda</taxon>
        <taxon>Hexapoda</taxon>
        <taxon>Insecta</taxon>
        <taxon>Pterygota</taxon>
        <taxon>Neoptera</taxon>
        <taxon>Endopterygota</taxon>
        <taxon>Lepidoptera</taxon>
        <taxon>Glossata</taxon>
        <taxon>Ditrysia</taxon>
        <taxon>Papilionoidea</taxon>
        <taxon>Papilionidae</taxon>
        <taxon>Papilioninae</taxon>
        <taxon>Iphiclides</taxon>
    </lineage>
</organism>
<evidence type="ECO:0000313" key="3">
    <source>
        <dbReference type="Proteomes" id="UP000837857"/>
    </source>
</evidence>
<name>A0ABN8IWX7_9NEOP</name>
<reference evidence="2" key="1">
    <citation type="submission" date="2022-03" db="EMBL/GenBank/DDBJ databases">
        <authorList>
            <person name="Martin H S."/>
        </authorList>
    </citation>
    <scope>NUCLEOTIDE SEQUENCE</scope>
</reference>